<gene>
    <name evidence="4" type="ORF">SLEP1_g26791</name>
</gene>
<protein>
    <recommendedName>
        <fullName evidence="6">DUF4845 domain-containing protein</fullName>
    </recommendedName>
</protein>
<dbReference type="EMBL" id="BPVZ01000044">
    <property type="protein sequence ID" value="GKV16097.1"/>
    <property type="molecule type" value="Genomic_DNA"/>
</dbReference>
<keyword evidence="2" id="KW-0256">Endoplasmic reticulum</keyword>
<dbReference type="PANTHER" id="PTHR12147:SF22">
    <property type="entry name" value="ENDOPLASMIC RETICULUM METALLOPEPTIDASE 1"/>
    <property type="match status" value="1"/>
</dbReference>
<keyword evidence="3" id="KW-0812">Transmembrane</keyword>
<evidence type="ECO:0008006" key="6">
    <source>
        <dbReference type="Google" id="ProtNLM"/>
    </source>
</evidence>
<dbReference type="GO" id="GO:0008235">
    <property type="term" value="F:metalloexopeptidase activity"/>
    <property type="evidence" value="ECO:0007669"/>
    <property type="project" value="InterPro"/>
</dbReference>
<name>A0AAV5JWX2_9ROSI</name>
<keyword evidence="3" id="KW-1133">Transmembrane helix</keyword>
<proteinExistence type="predicted"/>
<accession>A0AAV5JWX2</accession>
<evidence type="ECO:0000256" key="2">
    <source>
        <dbReference type="ARBA" id="ARBA00022824"/>
    </source>
</evidence>
<dbReference type="Proteomes" id="UP001054252">
    <property type="component" value="Unassembled WGS sequence"/>
</dbReference>
<keyword evidence="3" id="KW-0472">Membrane</keyword>
<comment type="caution">
    <text evidence="4">The sequence shown here is derived from an EMBL/GenBank/DDBJ whole genome shotgun (WGS) entry which is preliminary data.</text>
</comment>
<evidence type="ECO:0000313" key="5">
    <source>
        <dbReference type="Proteomes" id="UP001054252"/>
    </source>
</evidence>
<dbReference type="AlphaFoldDB" id="A0AAV5JWX2"/>
<dbReference type="PANTHER" id="PTHR12147">
    <property type="entry name" value="METALLOPEPTIDASE M28 FAMILY MEMBER"/>
    <property type="match status" value="1"/>
</dbReference>
<keyword evidence="5" id="KW-1185">Reference proteome</keyword>
<evidence type="ECO:0000256" key="3">
    <source>
        <dbReference type="SAM" id="Phobius"/>
    </source>
</evidence>
<sequence length="144" mass="16184">MALRFDARDVSGFKFLVFLAAMFGLMSLLAYSVIHMKFVKPLDIDAPLDRFSEARAVEHVRVLSQDIDGRQEGRPGLREAAQYIKGQLETMKERAGSNVRIEIEENVVGGSFNMMFLGHSISLGYRNHTNIVMSINLGNSETHH</sequence>
<dbReference type="GO" id="GO:0005783">
    <property type="term" value="C:endoplasmic reticulum"/>
    <property type="evidence" value="ECO:0007669"/>
    <property type="project" value="UniProtKB-SubCell"/>
</dbReference>
<dbReference type="SUPFAM" id="SSF53187">
    <property type="entry name" value="Zn-dependent exopeptidases"/>
    <property type="match status" value="1"/>
</dbReference>
<dbReference type="GO" id="GO:0006508">
    <property type="term" value="P:proteolysis"/>
    <property type="evidence" value="ECO:0007669"/>
    <property type="project" value="InterPro"/>
</dbReference>
<evidence type="ECO:0000256" key="1">
    <source>
        <dbReference type="ARBA" id="ARBA00004240"/>
    </source>
</evidence>
<organism evidence="4 5">
    <name type="scientific">Rubroshorea leprosula</name>
    <dbReference type="NCBI Taxonomy" id="152421"/>
    <lineage>
        <taxon>Eukaryota</taxon>
        <taxon>Viridiplantae</taxon>
        <taxon>Streptophyta</taxon>
        <taxon>Embryophyta</taxon>
        <taxon>Tracheophyta</taxon>
        <taxon>Spermatophyta</taxon>
        <taxon>Magnoliopsida</taxon>
        <taxon>eudicotyledons</taxon>
        <taxon>Gunneridae</taxon>
        <taxon>Pentapetalae</taxon>
        <taxon>rosids</taxon>
        <taxon>malvids</taxon>
        <taxon>Malvales</taxon>
        <taxon>Dipterocarpaceae</taxon>
        <taxon>Rubroshorea</taxon>
    </lineage>
</organism>
<reference evidence="4 5" key="1">
    <citation type="journal article" date="2021" name="Commun. Biol.">
        <title>The genome of Shorea leprosula (Dipterocarpaceae) highlights the ecological relevance of drought in aseasonal tropical rainforests.</title>
        <authorList>
            <person name="Ng K.K.S."/>
            <person name="Kobayashi M.J."/>
            <person name="Fawcett J.A."/>
            <person name="Hatakeyama M."/>
            <person name="Paape T."/>
            <person name="Ng C.H."/>
            <person name="Ang C.C."/>
            <person name="Tnah L.H."/>
            <person name="Lee C.T."/>
            <person name="Nishiyama T."/>
            <person name="Sese J."/>
            <person name="O'Brien M.J."/>
            <person name="Copetti D."/>
            <person name="Mohd Noor M.I."/>
            <person name="Ong R.C."/>
            <person name="Putra M."/>
            <person name="Sireger I.Z."/>
            <person name="Indrioko S."/>
            <person name="Kosugi Y."/>
            <person name="Izuno A."/>
            <person name="Isagi Y."/>
            <person name="Lee S.L."/>
            <person name="Shimizu K.K."/>
        </authorList>
    </citation>
    <scope>NUCLEOTIDE SEQUENCE [LARGE SCALE GENOMIC DNA]</scope>
    <source>
        <strain evidence="4">214</strain>
    </source>
</reference>
<comment type="subcellular location">
    <subcellularLocation>
        <location evidence="1">Endoplasmic reticulum</location>
    </subcellularLocation>
</comment>
<feature type="transmembrane region" description="Helical" evidence="3">
    <location>
        <begin position="12"/>
        <end position="34"/>
    </location>
</feature>
<evidence type="ECO:0000313" key="4">
    <source>
        <dbReference type="EMBL" id="GKV16097.1"/>
    </source>
</evidence>
<dbReference type="InterPro" id="IPR045175">
    <property type="entry name" value="M28_fam"/>
</dbReference>
<dbReference type="Gene3D" id="3.40.630.10">
    <property type="entry name" value="Zn peptidases"/>
    <property type="match status" value="1"/>
</dbReference>